<dbReference type="Pfam" id="PF00254">
    <property type="entry name" value="FKBP_C"/>
    <property type="match status" value="1"/>
</dbReference>
<proteinExistence type="inferred from homology"/>
<dbReference type="Gene3D" id="3.10.50.40">
    <property type="match status" value="1"/>
</dbReference>
<dbReference type="InterPro" id="IPR046357">
    <property type="entry name" value="PPIase_dom_sf"/>
</dbReference>
<evidence type="ECO:0000256" key="1">
    <source>
        <dbReference type="ARBA" id="ARBA00000971"/>
    </source>
</evidence>
<dbReference type="Proteomes" id="UP001302349">
    <property type="component" value="Chromosome"/>
</dbReference>
<evidence type="ECO:0000256" key="3">
    <source>
        <dbReference type="ARBA" id="ARBA00023110"/>
    </source>
</evidence>
<dbReference type="PANTHER" id="PTHR43811:SF19">
    <property type="entry name" value="39 KDA FK506-BINDING NUCLEAR PROTEIN"/>
    <property type="match status" value="1"/>
</dbReference>
<reference evidence="8 9" key="1">
    <citation type="journal article" date="2023" name="Microbiol. Resour. Announc.">
        <title>Complete Genome Sequence of Imperialibacter roseus strain P4T.</title>
        <authorList>
            <person name="Tizabi D.R."/>
            <person name="Bachvaroff T."/>
            <person name="Hill R.T."/>
        </authorList>
    </citation>
    <scope>NUCLEOTIDE SEQUENCE [LARGE SCALE GENOMIC DNA]</scope>
    <source>
        <strain evidence="8 9">P4T</strain>
    </source>
</reference>
<evidence type="ECO:0000259" key="7">
    <source>
        <dbReference type="PROSITE" id="PS50059"/>
    </source>
</evidence>
<evidence type="ECO:0000313" key="8">
    <source>
        <dbReference type="EMBL" id="WOK09570.1"/>
    </source>
</evidence>
<organism evidence="8 9">
    <name type="scientific">Imperialibacter roseus</name>
    <dbReference type="NCBI Taxonomy" id="1324217"/>
    <lineage>
        <taxon>Bacteria</taxon>
        <taxon>Pseudomonadati</taxon>
        <taxon>Bacteroidota</taxon>
        <taxon>Cytophagia</taxon>
        <taxon>Cytophagales</taxon>
        <taxon>Flammeovirgaceae</taxon>
        <taxon>Imperialibacter</taxon>
    </lineage>
</organism>
<keyword evidence="3 5" id="KW-0697">Rotamase</keyword>
<dbReference type="GO" id="GO:0003755">
    <property type="term" value="F:peptidyl-prolyl cis-trans isomerase activity"/>
    <property type="evidence" value="ECO:0007669"/>
    <property type="project" value="UniProtKB-EC"/>
</dbReference>
<sequence length="224" mass="24611">MEDLCRKFLVAVILLGLVSEGYAQCTECESKLAYVADFCFTDSKFAGICVQFSETQPNFLIQNGKKGKYIPSVNKATEEYLISLAADSKLKLSALEILFLQKALSAWEIERRNFGYTYRDSGLGVKMLVEGTGDLPNVGDRVTVHYTGYLEDGTKFDSSVDRGKPFSFVLGAGQVIKGWDEGIGLLKKGSRAYIRVPANLGYGSMARGQIPANATLVFEVELIE</sequence>
<feature type="domain" description="PPIase FKBP-type" evidence="7">
    <location>
        <begin position="139"/>
        <end position="224"/>
    </location>
</feature>
<comment type="similarity">
    <text evidence="2 6">Belongs to the FKBP-type PPIase family.</text>
</comment>
<name>A0ABZ0IWX4_9BACT</name>
<evidence type="ECO:0000256" key="4">
    <source>
        <dbReference type="ARBA" id="ARBA00023235"/>
    </source>
</evidence>
<dbReference type="RefSeq" id="WP_317492185.1">
    <property type="nucleotide sequence ID" value="NZ_CP136051.1"/>
</dbReference>
<dbReference type="PROSITE" id="PS50059">
    <property type="entry name" value="FKBP_PPIASE"/>
    <property type="match status" value="1"/>
</dbReference>
<evidence type="ECO:0000256" key="5">
    <source>
        <dbReference type="PROSITE-ProRule" id="PRU00277"/>
    </source>
</evidence>
<dbReference type="SUPFAM" id="SSF54534">
    <property type="entry name" value="FKBP-like"/>
    <property type="match status" value="1"/>
</dbReference>
<keyword evidence="9" id="KW-1185">Reference proteome</keyword>
<evidence type="ECO:0000256" key="6">
    <source>
        <dbReference type="RuleBase" id="RU003915"/>
    </source>
</evidence>
<evidence type="ECO:0000256" key="2">
    <source>
        <dbReference type="ARBA" id="ARBA00006577"/>
    </source>
</evidence>
<keyword evidence="4 5" id="KW-0413">Isomerase</keyword>
<evidence type="ECO:0000313" key="9">
    <source>
        <dbReference type="Proteomes" id="UP001302349"/>
    </source>
</evidence>
<gene>
    <name evidence="8" type="ORF">RT717_13065</name>
</gene>
<dbReference type="PANTHER" id="PTHR43811">
    <property type="entry name" value="FKBP-TYPE PEPTIDYL-PROLYL CIS-TRANS ISOMERASE FKPA"/>
    <property type="match status" value="1"/>
</dbReference>
<dbReference type="EMBL" id="CP136051">
    <property type="protein sequence ID" value="WOK09570.1"/>
    <property type="molecule type" value="Genomic_DNA"/>
</dbReference>
<dbReference type="EC" id="5.2.1.8" evidence="6"/>
<protein>
    <recommendedName>
        <fullName evidence="6">Peptidyl-prolyl cis-trans isomerase</fullName>
        <ecNumber evidence="6">5.2.1.8</ecNumber>
    </recommendedName>
</protein>
<accession>A0ABZ0IWX4</accession>
<dbReference type="InterPro" id="IPR001179">
    <property type="entry name" value="PPIase_FKBP_dom"/>
</dbReference>
<comment type="catalytic activity">
    <reaction evidence="1 5 6">
        <text>[protein]-peptidylproline (omega=180) = [protein]-peptidylproline (omega=0)</text>
        <dbReference type="Rhea" id="RHEA:16237"/>
        <dbReference type="Rhea" id="RHEA-COMP:10747"/>
        <dbReference type="Rhea" id="RHEA-COMP:10748"/>
        <dbReference type="ChEBI" id="CHEBI:83833"/>
        <dbReference type="ChEBI" id="CHEBI:83834"/>
        <dbReference type="EC" id="5.2.1.8"/>
    </reaction>
</comment>